<feature type="compositionally biased region" description="Basic and acidic residues" evidence="1">
    <location>
        <begin position="72"/>
        <end position="81"/>
    </location>
</feature>
<evidence type="ECO:0000313" key="4">
    <source>
        <dbReference type="Proteomes" id="UP001595630"/>
    </source>
</evidence>
<dbReference type="EMBL" id="JBHRXZ010000024">
    <property type="protein sequence ID" value="MFC3609033.1"/>
    <property type="molecule type" value="Genomic_DNA"/>
</dbReference>
<feature type="compositionally biased region" description="Basic and acidic residues" evidence="1">
    <location>
        <begin position="24"/>
        <end position="45"/>
    </location>
</feature>
<protein>
    <submittedName>
        <fullName evidence="3">Flagellar hook-length control protein FliK</fullName>
    </submittedName>
</protein>
<dbReference type="PANTHER" id="PTHR37533">
    <property type="entry name" value="FLAGELLAR HOOK-LENGTH CONTROL PROTEIN"/>
    <property type="match status" value="1"/>
</dbReference>
<evidence type="ECO:0000256" key="1">
    <source>
        <dbReference type="SAM" id="MobiDB-lite"/>
    </source>
</evidence>
<proteinExistence type="predicted"/>
<dbReference type="InterPro" id="IPR038610">
    <property type="entry name" value="FliK-like_C_sf"/>
</dbReference>
<sequence length="383" mass="39651">MALLPHVLLPTPAEPRNLPPAKGAEARRDEPSSFSRVYDRERQARPTEGASRAPERTPEIQSGERSSAAGATRRDPERPAEAVDAASGAMEPSPTGAEGAAFVLTGVTDTTPVGWSASGGGENAEDGDPSGAGEPLFIWSLMTPVVQAPAGSEAAPELLLTDPCLREAGKGVAEPFTALDGEAEVLGAALAALAGEATEAGSEAGETELELLAPSPRDAAPGRPVPSLMPAPTPVTPTERLPGAPLGPQQAGFSEAVVERVMWMSSQNLKSAEIQLDPAELGRMEVRIEISKDQAQVTFLSPHAHVRDALEAQMHRLRELFAQQGLSLADASVSDHSASQGGQGHGSGSRSAAEDDSEDLATGVIELAADRSDGARGLVDYYA</sequence>
<name>A0ABV7T949_9GAMM</name>
<dbReference type="CDD" id="cd17470">
    <property type="entry name" value="T3SS_Flik_C"/>
    <property type="match status" value="1"/>
</dbReference>
<dbReference type="RefSeq" id="WP_386366203.1">
    <property type="nucleotide sequence ID" value="NZ_JBHRXZ010000024.1"/>
</dbReference>
<dbReference type="PANTHER" id="PTHR37533:SF2">
    <property type="entry name" value="FLAGELLAR HOOK-LENGTH CONTROL PROTEIN"/>
    <property type="match status" value="1"/>
</dbReference>
<evidence type="ECO:0000313" key="3">
    <source>
        <dbReference type="EMBL" id="MFC3609033.1"/>
    </source>
</evidence>
<dbReference type="Proteomes" id="UP001595630">
    <property type="component" value="Unassembled WGS sequence"/>
</dbReference>
<gene>
    <name evidence="3" type="ORF">ACFOMF_14720</name>
</gene>
<feature type="region of interest" description="Disordered" evidence="1">
    <location>
        <begin position="214"/>
        <end position="236"/>
    </location>
</feature>
<keyword evidence="3" id="KW-0969">Cilium</keyword>
<dbReference type="Gene3D" id="3.30.750.140">
    <property type="match status" value="1"/>
</dbReference>
<reference evidence="4" key="1">
    <citation type="journal article" date="2019" name="Int. J. Syst. Evol. Microbiol.">
        <title>The Global Catalogue of Microorganisms (GCM) 10K type strain sequencing project: providing services to taxonomists for standard genome sequencing and annotation.</title>
        <authorList>
            <consortium name="The Broad Institute Genomics Platform"/>
            <consortium name="The Broad Institute Genome Sequencing Center for Infectious Disease"/>
            <person name="Wu L."/>
            <person name="Ma J."/>
        </authorList>
    </citation>
    <scope>NUCLEOTIDE SEQUENCE [LARGE SCALE GENOMIC DNA]</scope>
    <source>
        <strain evidence="4">KCTC 42447</strain>
    </source>
</reference>
<feature type="region of interest" description="Disordered" evidence="1">
    <location>
        <begin position="112"/>
        <end position="132"/>
    </location>
</feature>
<feature type="region of interest" description="Disordered" evidence="1">
    <location>
        <begin position="1"/>
        <end position="97"/>
    </location>
</feature>
<feature type="compositionally biased region" description="Pro residues" evidence="1">
    <location>
        <begin position="223"/>
        <end position="235"/>
    </location>
</feature>
<keyword evidence="3" id="KW-0282">Flagellum</keyword>
<dbReference type="InterPro" id="IPR021136">
    <property type="entry name" value="Flagellar_hook_control-like_C"/>
</dbReference>
<feature type="domain" description="Flagellar hook-length control protein-like C-terminal" evidence="2">
    <location>
        <begin position="259"/>
        <end position="341"/>
    </location>
</feature>
<organism evidence="3 4">
    <name type="scientific">Stutzerimonas tarimensis</name>
    <dbReference type="NCBI Taxonomy" id="1507735"/>
    <lineage>
        <taxon>Bacteria</taxon>
        <taxon>Pseudomonadati</taxon>
        <taxon>Pseudomonadota</taxon>
        <taxon>Gammaproteobacteria</taxon>
        <taxon>Pseudomonadales</taxon>
        <taxon>Pseudomonadaceae</taxon>
        <taxon>Stutzerimonas</taxon>
    </lineage>
</organism>
<accession>A0ABV7T949</accession>
<evidence type="ECO:0000259" key="2">
    <source>
        <dbReference type="Pfam" id="PF02120"/>
    </source>
</evidence>
<comment type="caution">
    <text evidence="3">The sequence shown here is derived from an EMBL/GenBank/DDBJ whole genome shotgun (WGS) entry which is preliminary data.</text>
</comment>
<dbReference type="Pfam" id="PF02120">
    <property type="entry name" value="Flg_hook"/>
    <property type="match status" value="1"/>
</dbReference>
<keyword evidence="3" id="KW-0966">Cell projection</keyword>
<dbReference type="InterPro" id="IPR052563">
    <property type="entry name" value="FliK"/>
</dbReference>
<feature type="region of interest" description="Disordered" evidence="1">
    <location>
        <begin position="332"/>
        <end position="365"/>
    </location>
</feature>
<keyword evidence="4" id="KW-1185">Reference proteome</keyword>